<evidence type="ECO:0000313" key="2">
    <source>
        <dbReference type="EMBL" id="MDQ0290181.1"/>
    </source>
</evidence>
<comment type="caution">
    <text evidence="2">The sequence shown here is derived from an EMBL/GenBank/DDBJ whole genome shotgun (WGS) entry which is preliminary data.</text>
</comment>
<protein>
    <submittedName>
        <fullName evidence="2">Zn-dependent protease with chaperone function</fullName>
    </submittedName>
</protein>
<feature type="transmembrane region" description="Helical" evidence="1">
    <location>
        <begin position="59"/>
        <end position="76"/>
    </location>
</feature>
<sequence>MTAFLEALAWVTRFDFGRSGFTLRATPPRAEQIVLARSAMALVIAAGAGLISWFVGDRLVSAFCGAAAAWVLRIYLPGDRESNGSLLALGRVRDARGREVAVHENYADALRSVVIFFQPLCYFLLIYRGFWLWLLPALCLATVIALEIQWGENLKREGSALPSHWVAAAAIVVLVCGFGSRLLPGQPGMFVLGLFGLVLAWLLPQAIASYWPKGSFRSEREALSAYYYLGEVSMLLLGLLGVAL</sequence>
<keyword evidence="3" id="KW-1185">Reference proteome</keyword>
<name>A0AAE3VH61_9BACT</name>
<feature type="transmembrane region" description="Helical" evidence="1">
    <location>
        <begin position="34"/>
        <end position="53"/>
    </location>
</feature>
<evidence type="ECO:0000313" key="3">
    <source>
        <dbReference type="Proteomes" id="UP001238163"/>
    </source>
</evidence>
<gene>
    <name evidence="2" type="ORF">J3R75_002288</name>
</gene>
<keyword evidence="2" id="KW-0645">Protease</keyword>
<evidence type="ECO:0000256" key="1">
    <source>
        <dbReference type="SAM" id="Phobius"/>
    </source>
</evidence>
<dbReference type="RefSeq" id="WP_307261596.1">
    <property type="nucleotide sequence ID" value="NZ_JAUSVL010000001.1"/>
</dbReference>
<keyword evidence="1" id="KW-0472">Membrane</keyword>
<feature type="transmembrane region" description="Helical" evidence="1">
    <location>
        <begin position="163"/>
        <end position="183"/>
    </location>
</feature>
<dbReference type="GO" id="GO:0008233">
    <property type="term" value="F:peptidase activity"/>
    <property type="evidence" value="ECO:0007669"/>
    <property type="project" value="UniProtKB-KW"/>
</dbReference>
<keyword evidence="1" id="KW-1133">Transmembrane helix</keyword>
<feature type="transmembrane region" description="Helical" evidence="1">
    <location>
        <begin position="189"/>
        <end position="211"/>
    </location>
</feature>
<dbReference type="GO" id="GO:0006508">
    <property type="term" value="P:proteolysis"/>
    <property type="evidence" value="ECO:0007669"/>
    <property type="project" value="UniProtKB-KW"/>
</dbReference>
<keyword evidence="2" id="KW-0378">Hydrolase</keyword>
<dbReference type="EMBL" id="JAUSVL010000001">
    <property type="protein sequence ID" value="MDQ0290181.1"/>
    <property type="molecule type" value="Genomic_DNA"/>
</dbReference>
<proteinExistence type="predicted"/>
<organism evidence="2 3">
    <name type="scientific">Oligosphaera ethanolica</name>
    <dbReference type="NCBI Taxonomy" id="760260"/>
    <lineage>
        <taxon>Bacteria</taxon>
        <taxon>Pseudomonadati</taxon>
        <taxon>Lentisphaerota</taxon>
        <taxon>Oligosphaeria</taxon>
        <taxon>Oligosphaerales</taxon>
        <taxon>Oligosphaeraceae</taxon>
        <taxon>Oligosphaera</taxon>
    </lineage>
</organism>
<reference evidence="2" key="1">
    <citation type="submission" date="2023-07" db="EMBL/GenBank/DDBJ databases">
        <title>Genomic Encyclopedia of Type Strains, Phase IV (KMG-IV): sequencing the most valuable type-strain genomes for metagenomic binning, comparative biology and taxonomic classification.</title>
        <authorList>
            <person name="Goeker M."/>
        </authorList>
    </citation>
    <scope>NUCLEOTIDE SEQUENCE</scope>
    <source>
        <strain evidence="2">DSM 24202</strain>
    </source>
</reference>
<feature type="transmembrane region" description="Helical" evidence="1">
    <location>
        <begin position="131"/>
        <end position="151"/>
    </location>
</feature>
<dbReference type="Proteomes" id="UP001238163">
    <property type="component" value="Unassembled WGS sequence"/>
</dbReference>
<keyword evidence="1" id="KW-0812">Transmembrane</keyword>
<accession>A0AAE3VH61</accession>
<dbReference type="AlphaFoldDB" id="A0AAE3VH61"/>
<feature type="transmembrane region" description="Helical" evidence="1">
    <location>
        <begin position="223"/>
        <end position="243"/>
    </location>
</feature>